<dbReference type="CTD" id="8128"/>
<dbReference type="KEGG" id="char:105905559"/>
<evidence type="ECO:0000256" key="1">
    <source>
        <dbReference type="SAM" id="Phobius"/>
    </source>
</evidence>
<dbReference type="GeneID" id="105905559"/>
<reference evidence="3" key="1">
    <citation type="submission" date="2025-08" db="UniProtKB">
        <authorList>
            <consortium name="RefSeq"/>
        </authorList>
    </citation>
    <scope>IDENTIFICATION</scope>
</reference>
<proteinExistence type="predicted"/>
<dbReference type="AlphaFoldDB" id="A0A6P8EP16"/>
<organism evidence="2 3">
    <name type="scientific">Clupea harengus</name>
    <name type="common">Atlantic herring</name>
    <dbReference type="NCBI Taxonomy" id="7950"/>
    <lineage>
        <taxon>Eukaryota</taxon>
        <taxon>Metazoa</taxon>
        <taxon>Chordata</taxon>
        <taxon>Craniata</taxon>
        <taxon>Vertebrata</taxon>
        <taxon>Euteleostomi</taxon>
        <taxon>Actinopterygii</taxon>
        <taxon>Neopterygii</taxon>
        <taxon>Teleostei</taxon>
        <taxon>Clupei</taxon>
        <taxon>Clupeiformes</taxon>
        <taxon>Clupeoidei</taxon>
        <taxon>Clupeidae</taxon>
        <taxon>Clupea</taxon>
    </lineage>
</organism>
<sequence>MSFEFRALLFGIVTMLVIFLIIADISVVEEEIANIGESQKYYLHSSAPKLNRSTVLVPSSAPVVKSKGDNSSLAQFARNGTSASPAEWTFNRTLSNMIRHFDPQQLTIEKVSEVTVNQETC</sequence>
<gene>
    <name evidence="3" type="primary">st8sia2</name>
</gene>
<evidence type="ECO:0000313" key="2">
    <source>
        <dbReference type="Proteomes" id="UP000515152"/>
    </source>
</evidence>
<dbReference type="Proteomes" id="UP000515152">
    <property type="component" value="Chromosome 3"/>
</dbReference>
<keyword evidence="1" id="KW-1133">Transmembrane helix</keyword>
<keyword evidence="1" id="KW-0472">Membrane</keyword>
<accession>A0A6P8EP16</accession>
<protein>
    <submittedName>
        <fullName evidence="3">Alpha-2,8-sialyltransferase 8B</fullName>
    </submittedName>
</protein>
<name>A0A6P8EP16_CLUHA</name>
<keyword evidence="1" id="KW-0812">Transmembrane</keyword>
<dbReference type="RefSeq" id="XP_031417918.1">
    <property type="nucleotide sequence ID" value="XM_031562058.1"/>
</dbReference>
<keyword evidence="2" id="KW-1185">Reference proteome</keyword>
<evidence type="ECO:0000313" key="3">
    <source>
        <dbReference type="RefSeq" id="XP_031417918.1"/>
    </source>
</evidence>
<feature type="transmembrane region" description="Helical" evidence="1">
    <location>
        <begin position="7"/>
        <end position="28"/>
    </location>
</feature>